<sequence length="135" mass="15333">MTVGLVVQNLNLKPGGCIRVQGEVAADPKSFTVNLGKDENNLNLHFNPRFKFYGDVKQLIFNSRKAGAWETELRDTVFPLEPGSTIEVSVFFDKAELTTKLPDGHTFKFPNRHNVDIINYLEIHGDLKLKRLTFE</sequence>
<dbReference type="InterPro" id="IPR013320">
    <property type="entry name" value="ConA-like_dom_sf"/>
</dbReference>
<dbReference type="AlphaFoldDB" id="A0A6J2NBG5"/>
<evidence type="ECO:0000256" key="3">
    <source>
        <dbReference type="RuleBase" id="RU102079"/>
    </source>
</evidence>
<dbReference type="Gene3D" id="2.60.120.200">
    <property type="match status" value="1"/>
</dbReference>
<dbReference type="GO" id="GO:0043236">
    <property type="term" value="F:laminin binding"/>
    <property type="evidence" value="ECO:0007669"/>
    <property type="project" value="TreeGrafter"/>
</dbReference>
<dbReference type="PANTHER" id="PTHR11346:SF97">
    <property type="entry name" value="GALECTIN-1"/>
    <property type="match status" value="1"/>
</dbReference>
<dbReference type="InterPro" id="IPR044156">
    <property type="entry name" value="Galectin-like"/>
</dbReference>
<reference evidence="8" key="2">
    <citation type="submission" date="2025-04" db="UniProtKB">
        <authorList>
            <consortium name="RefSeq"/>
        </authorList>
    </citation>
    <scope>IDENTIFICATION</scope>
    <source>
        <tissue evidence="8">Muscle</tissue>
    </source>
</reference>
<dbReference type="OrthoDB" id="8443340at2759"/>
<reference evidence="5 7" key="1">
    <citation type="journal article" date="2020" name="Nature">
        <title>Six reference-quality genomes reveal evolution of bat adaptations.</title>
        <authorList>
            <person name="Jebb D."/>
            <person name="Huang Z."/>
            <person name="Pippel M."/>
            <person name="Hughes G.M."/>
            <person name="Lavrichenko K."/>
            <person name="Devanna P."/>
            <person name="Winkler S."/>
            <person name="Jermiin L.S."/>
            <person name="Skirmuntt E.C."/>
            <person name="Katzourakis A."/>
            <person name="Burkitt-Gray L."/>
            <person name="Ray D.A."/>
            <person name="Sullivan K.A.M."/>
            <person name="Roscito J.G."/>
            <person name="Kirilenko B.M."/>
            <person name="Davalos L.M."/>
            <person name="Corthals A.P."/>
            <person name="Power M.L."/>
            <person name="Jones G."/>
            <person name="Ransome R.D."/>
            <person name="Dechmann D.K.N."/>
            <person name="Locatelli A.G."/>
            <person name="Puechmaille S.J."/>
            <person name="Fedrigo O."/>
            <person name="Jarvis E.D."/>
            <person name="Hiller M."/>
            <person name="Vernes S.C."/>
            <person name="Myers E.W."/>
            <person name="Teeling E.C."/>
        </authorList>
    </citation>
    <scope>NUCLEOTIDE SEQUENCE [LARGE SCALE GENOMIC DNA]</scope>
    <source>
        <strain evidence="5">Bat1K_MPI-CBG_1</strain>
    </source>
</reference>
<accession>A0A6J2NBG5</accession>
<dbReference type="InterPro" id="IPR001079">
    <property type="entry name" value="Galectin_CRD"/>
</dbReference>
<comment type="subunit">
    <text evidence="2">Homodimer. Binds LGALS3BP. Interacts with CD2, CD3, CD4, CD6, CD7, CD43, ALCAM and CD45. Interacts with laminin (via poly-N-acetyllactosamine). Interacts with SUSD2. Interacts with cargo receptor TMED10; the interaction mediates the translocation from the cytoplasm into the ERGIC (endoplasmic reticulum-Golgi intermediate compartment) and thereby secretion.</text>
</comment>
<evidence type="ECO:0000313" key="8">
    <source>
        <dbReference type="RefSeq" id="XP_028389134.1"/>
    </source>
</evidence>
<dbReference type="Proteomes" id="UP000504628">
    <property type="component" value="Chromosome 2"/>
</dbReference>
<evidence type="ECO:0000313" key="7">
    <source>
        <dbReference type="Proteomes" id="UP000664940"/>
    </source>
</evidence>
<dbReference type="Pfam" id="PF00337">
    <property type="entry name" value="Gal-bind_lectin"/>
    <property type="match status" value="1"/>
</dbReference>
<organism evidence="6 8">
    <name type="scientific">Phyllostomus discolor</name>
    <name type="common">pale spear-nosed bat</name>
    <dbReference type="NCBI Taxonomy" id="89673"/>
    <lineage>
        <taxon>Eukaryota</taxon>
        <taxon>Metazoa</taxon>
        <taxon>Chordata</taxon>
        <taxon>Craniata</taxon>
        <taxon>Vertebrata</taxon>
        <taxon>Euteleostomi</taxon>
        <taxon>Mammalia</taxon>
        <taxon>Eutheria</taxon>
        <taxon>Laurasiatheria</taxon>
        <taxon>Chiroptera</taxon>
        <taxon>Yangochiroptera</taxon>
        <taxon>Phyllostomidae</taxon>
        <taxon>Phyllostominae</taxon>
        <taxon>Phyllostomus</taxon>
    </lineage>
</organism>
<dbReference type="Proteomes" id="UP000664940">
    <property type="component" value="Unassembled WGS sequence"/>
</dbReference>
<dbReference type="GO" id="GO:0005615">
    <property type="term" value="C:extracellular space"/>
    <property type="evidence" value="ECO:0007669"/>
    <property type="project" value="TreeGrafter"/>
</dbReference>
<evidence type="ECO:0000259" key="4">
    <source>
        <dbReference type="PROSITE" id="PS51304"/>
    </source>
</evidence>
<keyword evidence="1 3" id="KW-0430">Lectin</keyword>
<dbReference type="SUPFAM" id="SSF49899">
    <property type="entry name" value="Concanavalin A-like lectins/glucanases"/>
    <property type="match status" value="1"/>
</dbReference>
<dbReference type="GO" id="GO:0030395">
    <property type="term" value="F:lactose binding"/>
    <property type="evidence" value="ECO:0007669"/>
    <property type="project" value="TreeGrafter"/>
</dbReference>
<proteinExistence type="predicted"/>
<dbReference type="GeneID" id="114514064"/>
<evidence type="ECO:0000313" key="6">
    <source>
        <dbReference type="Proteomes" id="UP000504628"/>
    </source>
</evidence>
<dbReference type="RefSeq" id="XP_028389134.1">
    <property type="nucleotide sequence ID" value="XM_028533333.2"/>
</dbReference>
<keyword evidence="6" id="KW-1185">Reference proteome</keyword>
<dbReference type="PROSITE" id="PS51304">
    <property type="entry name" value="GALECTIN"/>
    <property type="match status" value="1"/>
</dbReference>
<dbReference type="FunFam" id="2.60.120.200:FF:000021">
    <property type="entry name" value="Galectin"/>
    <property type="match status" value="1"/>
</dbReference>
<dbReference type="CDD" id="cd00070">
    <property type="entry name" value="GLECT"/>
    <property type="match status" value="1"/>
</dbReference>
<dbReference type="CTD" id="3956"/>
<name>A0A6J2NBG5_9CHIR</name>
<dbReference type="SMART" id="SM00276">
    <property type="entry name" value="GLECT"/>
    <property type="match status" value="1"/>
</dbReference>
<evidence type="ECO:0000256" key="1">
    <source>
        <dbReference type="ARBA" id="ARBA00022734"/>
    </source>
</evidence>
<evidence type="ECO:0000256" key="2">
    <source>
        <dbReference type="ARBA" id="ARBA00038800"/>
    </source>
</evidence>
<protein>
    <recommendedName>
        <fullName evidence="3">Galectin</fullName>
    </recommendedName>
</protein>
<evidence type="ECO:0000313" key="5">
    <source>
        <dbReference type="EMBL" id="KAF6119465.1"/>
    </source>
</evidence>
<feature type="domain" description="Galectin" evidence="4">
    <location>
        <begin position="4"/>
        <end position="135"/>
    </location>
</feature>
<gene>
    <name evidence="8" type="primary">LGALS1</name>
    <name evidence="5" type="ORF">HJG60_007601</name>
</gene>
<dbReference type="PANTHER" id="PTHR11346">
    <property type="entry name" value="GALECTIN"/>
    <property type="match status" value="1"/>
</dbReference>
<dbReference type="SMART" id="SM00908">
    <property type="entry name" value="Gal-bind_lectin"/>
    <property type="match status" value="1"/>
</dbReference>
<dbReference type="KEGG" id="pdic:114514064"/>
<dbReference type="EMBL" id="JABVXQ010000003">
    <property type="protein sequence ID" value="KAF6119465.1"/>
    <property type="molecule type" value="Genomic_DNA"/>
</dbReference>